<organism evidence="1 2">
    <name type="scientific">Clavelina lepadiformis</name>
    <name type="common">Light-bulb sea squirt</name>
    <name type="synonym">Ascidia lepadiformis</name>
    <dbReference type="NCBI Taxonomy" id="159417"/>
    <lineage>
        <taxon>Eukaryota</taxon>
        <taxon>Metazoa</taxon>
        <taxon>Chordata</taxon>
        <taxon>Tunicata</taxon>
        <taxon>Ascidiacea</taxon>
        <taxon>Aplousobranchia</taxon>
        <taxon>Clavelinidae</taxon>
        <taxon>Clavelina</taxon>
    </lineage>
</organism>
<reference evidence="1 2" key="1">
    <citation type="submission" date="2024-02" db="EMBL/GenBank/DDBJ databases">
        <authorList>
            <person name="Daric V."/>
            <person name="Darras S."/>
        </authorList>
    </citation>
    <scope>NUCLEOTIDE SEQUENCE [LARGE SCALE GENOMIC DNA]</scope>
</reference>
<accession>A0ABP0F1X5</accession>
<comment type="caution">
    <text evidence="1">The sequence shown here is derived from an EMBL/GenBank/DDBJ whole genome shotgun (WGS) entry which is preliminary data.</text>
</comment>
<dbReference type="EMBL" id="CAWYQH010000002">
    <property type="protein sequence ID" value="CAK8673718.1"/>
    <property type="molecule type" value="Genomic_DNA"/>
</dbReference>
<protein>
    <submittedName>
        <fullName evidence="1">Uncharacterized protein</fullName>
    </submittedName>
</protein>
<evidence type="ECO:0000313" key="1">
    <source>
        <dbReference type="EMBL" id="CAK8673718.1"/>
    </source>
</evidence>
<evidence type="ECO:0000313" key="2">
    <source>
        <dbReference type="Proteomes" id="UP001642483"/>
    </source>
</evidence>
<dbReference type="Proteomes" id="UP001642483">
    <property type="component" value="Unassembled WGS sequence"/>
</dbReference>
<sequence>MKPNSLEMNVTLNRDEIMCLAKPIWRGIYLNKIRKPPPTMMTAMKKSIFKEISVRSYEPQQMR</sequence>
<proteinExistence type="predicted"/>
<gene>
    <name evidence="1" type="ORF">CVLEPA_LOCUS3482</name>
</gene>
<name>A0ABP0F1X5_CLALP</name>
<keyword evidence="2" id="KW-1185">Reference proteome</keyword>